<evidence type="ECO:0000256" key="4">
    <source>
        <dbReference type="ARBA" id="ARBA00022490"/>
    </source>
</evidence>
<dbReference type="EMBL" id="BMAT01001553">
    <property type="protein sequence ID" value="GFR88099.1"/>
    <property type="molecule type" value="Genomic_DNA"/>
</dbReference>
<accession>A0AAV4GRA6</accession>
<feature type="region of interest" description="Disordered" evidence="12">
    <location>
        <begin position="336"/>
        <end position="366"/>
    </location>
</feature>
<keyword evidence="11" id="KW-0131">Cell cycle</keyword>
<feature type="compositionally biased region" description="Low complexity" evidence="12">
    <location>
        <begin position="55"/>
        <end position="115"/>
    </location>
</feature>
<dbReference type="AlphaFoldDB" id="A0AAV4GRA6"/>
<evidence type="ECO:0000256" key="2">
    <source>
        <dbReference type="ARBA" id="ARBA00004186"/>
    </source>
</evidence>
<feature type="compositionally biased region" description="Polar residues" evidence="12">
    <location>
        <begin position="409"/>
        <end position="420"/>
    </location>
</feature>
<feature type="compositionally biased region" description="Polar residues" evidence="12">
    <location>
        <begin position="344"/>
        <end position="357"/>
    </location>
</feature>
<evidence type="ECO:0000256" key="11">
    <source>
        <dbReference type="ARBA" id="ARBA00023306"/>
    </source>
</evidence>
<dbReference type="PANTHER" id="PTHR15874">
    <property type="entry name" value="NUCLEOLAR AND SPINDLE-ASSOCIATED PROTEIN 1"/>
    <property type="match status" value="1"/>
</dbReference>
<sequence>MVVKDLKSLKYHELQKLAKNAGIRANQKIDKLIKALEEHYIESSDSSRVQTPPNSTAGSKISSLSSSTKGKPGISSLSSSAKGKSGVSSLSSSAKRKSGVSSLSSSAKRNSAKRSGISSLSSSAMRRPGISSGSSSSKIGSETPKPQHGSLPSTSAGNPGSTKQIKKRRRTFELDEPSLSPALTPTSDVPVRKRITRSGSKTNTPVEDGPGAKRQRRNTFDKTESPAQVSTASPGTTNMIASIDANQDSAERKANLLTAINKKIQNKVAASPARPSSQSQPSQIPRFMAYLASMKKDGELRKPVTPGNKDWTKIHGKEFSKFDSLDVYLDKKQKRKEDLLTGSGKRSNSTIPKTGSSKIARPVTKPFQPTVTSVKNMTFNFGTTPSRQTNTCVAALKSSAKSSAARSSNKIPSATATNRATPFKFTGGNTSTRPTPASASKKNTFDLKASLARPLSWKPHVGKLQPLDFNTSGAAATRPAPAAVASARTKPSQRPSRQAMAAKTRPTNVKDVRRVQQLDRRNNQKYIDMMRRRGLMA</sequence>
<feature type="compositionally biased region" description="Low complexity" evidence="12">
    <location>
        <begin position="474"/>
        <end position="489"/>
    </location>
</feature>
<dbReference type="InterPro" id="IPR026756">
    <property type="entry name" value="NuSAP"/>
</dbReference>
<dbReference type="GO" id="GO:0040001">
    <property type="term" value="P:establishment of mitotic spindle localization"/>
    <property type="evidence" value="ECO:0007669"/>
    <property type="project" value="InterPro"/>
</dbReference>
<dbReference type="Proteomes" id="UP000762676">
    <property type="component" value="Unassembled WGS sequence"/>
</dbReference>
<reference evidence="13 14" key="1">
    <citation type="journal article" date="2021" name="Elife">
        <title>Chloroplast acquisition without the gene transfer in kleptoplastic sea slugs, Plakobranchus ocellatus.</title>
        <authorList>
            <person name="Maeda T."/>
            <person name="Takahashi S."/>
            <person name="Yoshida T."/>
            <person name="Shimamura S."/>
            <person name="Takaki Y."/>
            <person name="Nagai Y."/>
            <person name="Toyoda A."/>
            <person name="Suzuki Y."/>
            <person name="Arimoto A."/>
            <person name="Ishii H."/>
            <person name="Satoh N."/>
            <person name="Nishiyama T."/>
            <person name="Hasebe M."/>
            <person name="Maruyama T."/>
            <person name="Minagawa J."/>
            <person name="Obokata J."/>
            <person name="Shigenobu S."/>
        </authorList>
    </citation>
    <scope>NUCLEOTIDE SEQUENCE [LARGE SCALE GENOMIC DNA]</scope>
</reference>
<feature type="compositionally biased region" description="Polar residues" evidence="12">
    <location>
        <begin position="225"/>
        <end position="236"/>
    </location>
</feature>
<keyword evidence="10" id="KW-0539">Nucleus</keyword>
<keyword evidence="9" id="KW-0206">Cytoskeleton</keyword>
<feature type="region of interest" description="Disordered" evidence="12">
    <location>
        <begin position="401"/>
        <end position="442"/>
    </location>
</feature>
<comment type="caution">
    <text evidence="13">The sequence shown here is derived from an EMBL/GenBank/DDBJ whole genome shotgun (WGS) entry which is preliminary data.</text>
</comment>
<comment type="subcellular location">
    <subcellularLocation>
        <location evidence="2">Cytoplasm</location>
        <location evidence="2">Cytoskeleton</location>
        <location evidence="2">Spindle</location>
    </subcellularLocation>
    <subcellularLocation>
        <location evidence="1">Nucleus</location>
    </subcellularLocation>
</comment>
<feature type="compositionally biased region" description="Polar residues" evidence="12">
    <location>
        <begin position="43"/>
        <end position="54"/>
    </location>
</feature>
<keyword evidence="8" id="KW-0238">DNA-binding</keyword>
<evidence type="ECO:0000313" key="14">
    <source>
        <dbReference type="Proteomes" id="UP000762676"/>
    </source>
</evidence>
<dbReference type="GO" id="GO:0000281">
    <property type="term" value="P:mitotic cytokinesis"/>
    <property type="evidence" value="ECO:0007669"/>
    <property type="project" value="InterPro"/>
</dbReference>
<dbReference type="GO" id="GO:0008017">
    <property type="term" value="F:microtubule binding"/>
    <property type="evidence" value="ECO:0007669"/>
    <property type="project" value="TreeGrafter"/>
</dbReference>
<evidence type="ECO:0000256" key="8">
    <source>
        <dbReference type="ARBA" id="ARBA00023125"/>
    </source>
</evidence>
<evidence type="ECO:0000256" key="1">
    <source>
        <dbReference type="ARBA" id="ARBA00004123"/>
    </source>
</evidence>
<protein>
    <submittedName>
        <fullName evidence="13">Nucleolar and spindle-associated protein 1</fullName>
    </submittedName>
</protein>
<name>A0AAV4GRA6_9GAST</name>
<feature type="compositionally biased region" description="Low complexity" evidence="12">
    <location>
        <begin position="129"/>
        <end position="141"/>
    </location>
</feature>
<feature type="compositionally biased region" description="Polar residues" evidence="12">
    <location>
        <begin position="150"/>
        <end position="163"/>
    </location>
</feature>
<comment type="similarity">
    <text evidence="3">Belongs to the NUSAP family.</text>
</comment>
<dbReference type="GO" id="GO:0005730">
    <property type="term" value="C:nucleolus"/>
    <property type="evidence" value="ECO:0007669"/>
    <property type="project" value="TreeGrafter"/>
</dbReference>
<organism evidence="13 14">
    <name type="scientific">Elysia marginata</name>
    <dbReference type="NCBI Taxonomy" id="1093978"/>
    <lineage>
        <taxon>Eukaryota</taxon>
        <taxon>Metazoa</taxon>
        <taxon>Spiralia</taxon>
        <taxon>Lophotrochozoa</taxon>
        <taxon>Mollusca</taxon>
        <taxon>Gastropoda</taxon>
        <taxon>Heterobranchia</taxon>
        <taxon>Euthyneura</taxon>
        <taxon>Panpulmonata</taxon>
        <taxon>Sacoglossa</taxon>
        <taxon>Placobranchoidea</taxon>
        <taxon>Plakobranchidae</taxon>
        <taxon>Elysia</taxon>
    </lineage>
</organism>
<evidence type="ECO:0000256" key="5">
    <source>
        <dbReference type="ARBA" id="ARBA00022618"/>
    </source>
</evidence>
<evidence type="ECO:0000256" key="10">
    <source>
        <dbReference type="ARBA" id="ARBA00023242"/>
    </source>
</evidence>
<keyword evidence="7" id="KW-0498">Mitosis</keyword>
<gene>
    <name evidence="13" type="ORF">ElyMa_000762200</name>
</gene>
<dbReference type="GO" id="GO:0072686">
    <property type="term" value="C:mitotic spindle"/>
    <property type="evidence" value="ECO:0007669"/>
    <property type="project" value="TreeGrafter"/>
</dbReference>
<keyword evidence="5" id="KW-0132">Cell division</keyword>
<feature type="region of interest" description="Disordered" evidence="12">
    <location>
        <begin position="472"/>
        <end position="508"/>
    </location>
</feature>
<feature type="region of interest" description="Disordered" evidence="12">
    <location>
        <begin position="41"/>
        <end position="236"/>
    </location>
</feature>
<evidence type="ECO:0000256" key="6">
    <source>
        <dbReference type="ARBA" id="ARBA00022701"/>
    </source>
</evidence>
<evidence type="ECO:0000256" key="3">
    <source>
        <dbReference type="ARBA" id="ARBA00009702"/>
    </source>
</evidence>
<keyword evidence="6" id="KW-0493">Microtubule</keyword>
<keyword evidence="4" id="KW-0963">Cytoplasm</keyword>
<dbReference type="GO" id="GO:0007076">
    <property type="term" value="P:mitotic chromosome condensation"/>
    <property type="evidence" value="ECO:0007669"/>
    <property type="project" value="TreeGrafter"/>
</dbReference>
<dbReference type="PANTHER" id="PTHR15874:SF1">
    <property type="entry name" value="NUCLEOLAR AND SPINDLE-ASSOCIATED PROTEIN 1"/>
    <property type="match status" value="1"/>
</dbReference>
<dbReference type="Pfam" id="PF16006">
    <property type="entry name" value="NUSAP"/>
    <property type="match status" value="1"/>
</dbReference>
<proteinExistence type="inferred from homology"/>
<keyword evidence="14" id="KW-1185">Reference proteome</keyword>
<evidence type="ECO:0000313" key="13">
    <source>
        <dbReference type="EMBL" id="GFR88099.1"/>
    </source>
</evidence>
<dbReference type="GO" id="GO:0003677">
    <property type="term" value="F:DNA binding"/>
    <property type="evidence" value="ECO:0007669"/>
    <property type="project" value="UniProtKB-KW"/>
</dbReference>
<dbReference type="GO" id="GO:0005874">
    <property type="term" value="C:microtubule"/>
    <property type="evidence" value="ECO:0007669"/>
    <property type="project" value="UniProtKB-KW"/>
</dbReference>
<evidence type="ECO:0000256" key="9">
    <source>
        <dbReference type="ARBA" id="ARBA00023212"/>
    </source>
</evidence>
<evidence type="ECO:0000256" key="7">
    <source>
        <dbReference type="ARBA" id="ARBA00022776"/>
    </source>
</evidence>
<evidence type="ECO:0000256" key="12">
    <source>
        <dbReference type="SAM" id="MobiDB-lite"/>
    </source>
</evidence>
<feature type="compositionally biased region" description="Polar residues" evidence="12">
    <location>
        <begin position="427"/>
        <end position="442"/>
    </location>
</feature>